<evidence type="ECO:0000313" key="4">
    <source>
        <dbReference type="Proteomes" id="UP000184423"/>
    </source>
</evidence>
<proteinExistence type="predicted"/>
<dbReference type="PANTHER" id="PTHR23026:SF125">
    <property type="entry name" value="OXYGEN-INSENSITIVE NAD(P)H NITROREDUCTASE"/>
    <property type="match status" value="1"/>
</dbReference>
<protein>
    <submittedName>
        <fullName evidence="3">Nitroreductase family protein</fullName>
    </submittedName>
</protein>
<feature type="domain" description="Nitroreductase" evidence="2">
    <location>
        <begin position="9"/>
        <end position="119"/>
    </location>
</feature>
<dbReference type="InterPro" id="IPR050627">
    <property type="entry name" value="Nitroreductase/BluB"/>
</dbReference>
<dbReference type="SUPFAM" id="SSF55469">
    <property type="entry name" value="FMN-dependent nitroreductase-like"/>
    <property type="match status" value="1"/>
</dbReference>
<dbReference type="Gene3D" id="3.40.109.10">
    <property type="entry name" value="NADH Oxidase"/>
    <property type="match status" value="1"/>
</dbReference>
<dbReference type="GO" id="GO:0005829">
    <property type="term" value="C:cytosol"/>
    <property type="evidence" value="ECO:0007669"/>
    <property type="project" value="TreeGrafter"/>
</dbReference>
<dbReference type="InterPro" id="IPR029479">
    <property type="entry name" value="Nitroreductase"/>
</dbReference>
<evidence type="ECO:0000259" key="2">
    <source>
        <dbReference type="Pfam" id="PF00881"/>
    </source>
</evidence>
<dbReference type="InterPro" id="IPR000415">
    <property type="entry name" value="Nitroreductase-like"/>
</dbReference>
<dbReference type="Pfam" id="PF00881">
    <property type="entry name" value="Nitroreductase"/>
    <property type="match status" value="1"/>
</dbReference>
<keyword evidence="4" id="KW-1185">Reference proteome</keyword>
<keyword evidence="1" id="KW-0520">NAD</keyword>
<dbReference type="EMBL" id="FQVG01000084">
    <property type="protein sequence ID" value="SHF46098.1"/>
    <property type="molecule type" value="Genomic_DNA"/>
</dbReference>
<reference evidence="4" key="1">
    <citation type="submission" date="2016-11" db="EMBL/GenBank/DDBJ databases">
        <authorList>
            <person name="Varghese N."/>
            <person name="Submissions S."/>
        </authorList>
    </citation>
    <scope>NUCLEOTIDE SEQUENCE [LARGE SCALE GENOMIC DNA]</scope>
    <source>
        <strain evidence="4">DSM 10124</strain>
    </source>
</reference>
<evidence type="ECO:0000313" key="3">
    <source>
        <dbReference type="EMBL" id="SHF46098.1"/>
    </source>
</evidence>
<dbReference type="GO" id="GO:0046256">
    <property type="term" value="P:2,4,6-trinitrotoluene catabolic process"/>
    <property type="evidence" value="ECO:0007669"/>
    <property type="project" value="TreeGrafter"/>
</dbReference>
<dbReference type="Proteomes" id="UP000184423">
    <property type="component" value="Unassembled WGS sequence"/>
</dbReference>
<gene>
    <name evidence="3" type="ORF">SAMN02746091_02576</name>
</gene>
<dbReference type="GO" id="GO:0046857">
    <property type="term" value="F:oxidoreductase activity, acting on other nitrogenous compounds as donors, with NAD or NADP as acceptor"/>
    <property type="evidence" value="ECO:0007669"/>
    <property type="project" value="TreeGrafter"/>
</dbReference>
<evidence type="ECO:0000256" key="1">
    <source>
        <dbReference type="ARBA" id="ARBA00023027"/>
    </source>
</evidence>
<dbReference type="AlphaFoldDB" id="A0A1M5BUB6"/>
<sequence>MINETLKVIKSRRTTRKFKSEQIKNEELQAIIEAGLYAPSAHNQQSWNFTVIQNSELIKELNRESKEAAKGFNDEVIQKMANNEKLDVFYGAPTLIIVSGMDSAMMPQVDCAAATENMLKLLNL</sequence>
<organism evidence="3 4">
    <name type="scientific">Caloramator proteoclasticus DSM 10124</name>
    <dbReference type="NCBI Taxonomy" id="1121262"/>
    <lineage>
        <taxon>Bacteria</taxon>
        <taxon>Bacillati</taxon>
        <taxon>Bacillota</taxon>
        <taxon>Clostridia</taxon>
        <taxon>Eubacteriales</taxon>
        <taxon>Clostridiaceae</taxon>
        <taxon>Caloramator</taxon>
    </lineage>
</organism>
<dbReference type="PANTHER" id="PTHR23026">
    <property type="entry name" value="NADPH NITROREDUCTASE"/>
    <property type="match status" value="1"/>
</dbReference>
<name>A0A1M5BUB6_9CLOT</name>
<accession>A0A1M5BUB6</accession>